<evidence type="ECO:0000259" key="7">
    <source>
        <dbReference type="PROSITE" id="PS51198"/>
    </source>
</evidence>
<evidence type="ECO:0000256" key="6">
    <source>
        <dbReference type="PROSITE-ProRule" id="PRU00560"/>
    </source>
</evidence>
<dbReference type="Proteomes" id="UP001174909">
    <property type="component" value="Unassembled WGS sequence"/>
</dbReference>
<dbReference type="GO" id="GO:0005524">
    <property type="term" value="F:ATP binding"/>
    <property type="evidence" value="ECO:0007669"/>
    <property type="project" value="UniProtKB-UniRule"/>
</dbReference>
<keyword evidence="1 6" id="KW-0547">Nucleotide-binding</keyword>
<sequence length="164" mass="18375">MNILHELNEKQTEAVTHKNGPLLVIAGPGTGKTRVITHRIAYLIREHGIKAESILAITFTNKAAQEMQERVNNEIGEPHSSNIKVSTFHAFCVKVLRKHALRIGLSENFTIFDQELQDEILTESVRALNLNTDDYPPWSLRNILSDAKCKSENPVDAVDCHGHS</sequence>
<dbReference type="GO" id="GO:0000725">
    <property type="term" value="P:recombinational repair"/>
    <property type="evidence" value="ECO:0007669"/>
    <property type="project" value="TreeGrafter"/>
</dbReference>
<accession>A0AA35W7Z7</accession>
<organism evidence="8 9">
    <name type="scientific">Geodia barretti</name>
    <name type="common">Barrett's horny sponge</name>
    <dbReference type="NCBI Taxonomy" id="519541"/>
    <lineage>
        <taxon>Eukaryota</taxon>
        <taxon>Metazoa</taxon>
        <taxon>Porifera</taxon>
        <taxon>Demospongiae</taxon>
        <taxon>Heteroscleromorpha</taxon>
        <taxon>Tetractinellida</taxon>
        <taxon>Astrophorina</taxon>
        <taxon>Geodiidae</taxon>
        <taxon>Geodia</taxon>
    </lineage>
</organism>
<dbReference type="PANTHER" id="PTHR11070">
    <property type="entry name" value="UVRD / RECB / PCRA DNA HELICASE FAMILY MEMBER"/>
    <property type="match status" value="1"/>
</dbReference>
<dbReference type="InterPro" id="IPR013986">
    <property type="entry name" value="DExx_box_DNA_helicase_dom_sf"/>
</dbReference>
<comment type="caution">
    <text evidence="8">The sequence shown here is derived from an EMBL/GenBank/DDBJ whole genome shotgun (WGS) entry which is preliminary data.</text>
</comment>
<dbReference type="EMBL" id="CASHTH010001108">
    <property type="protein sequence ID" value="CAI8011513.1"/>
    <property type="molecule type" value="Genomic_DNA"/>
</dbReference>
<evidence type="ECO:0000256" key="1">
    <source>
        <dbReference type="ARBA" id="ARBA00022741"/>
    </source>
</evidence>
<gene>
    <name evidence="8" type="ORF">GBAR_LOCUS7417</name>
</gene>
<keyword evidence="2 6" id="KW-0378">Hydrolase</keyword>
<dbReference type="InterPro" id="IPR000212">
    <property type="entry name" value="DNA_helicase_UvrD/REP"/>
</dbReference>
<dbReference type="GO" id="GO:0043138">
    <property type="term" value="F:3'-5' DNA helicase activity"/>
    <property type="evidence" value="ECO:0007669"/>
    <property type="project" value="TreeGrafter"/>
</dbReference>
<evidence type="ECO:0000256" key="2">
    <source>
        <dbReference type="ARBA" id="ARBA00022801"/>
    </source>
</evidence>
<evidence type="ECO:0000313" key="9">
    <source>
        <dbReference type="Proteomes" id="UP001174909"/>
    </source>
</evidence>
<keyword evidence="4 6" id="KW-0067">ATP-binding</keyword>
<dbReference type="Pfam" id="PF00580">
    <property type="entry name" value="UvrD-helicase"/>
    <property type="match status" value="1"/>
</dbReference>
<proteinExistence type="predicted"/>
<reference evidence="8" key="1">
    <citation type="submission" date="2023-03" db="EMBL/GenBank/DDBJ databases">
        <authorList>
            <person name="Steffen K."/>
            <person name="Cardenas P."/>
        </authorList>
    </citation>
    <scope>NUCLEOTIDE SEQUENCE</scope>
</reference>
<keyword evidence="9" id="KW-1185">Reference proteome</keyword>
<dbReference type="PROSITE" id="PS51198">
    <property type="entry name" value="UVRD_HELICASE_ATP_BIND"/>
    <property type="match status" value="1"/>
</dbReference>
<dbReference type="Gene3D" id="1.10.10.160">
    <property type="match status" value="1"/>
</dbReference>
<dbReference type="GO" id="GO:0003677">
    <property type="term" value="F:DNA binding"/>
    <property type="evidence" value="ECO:0007669"/>
    <property type="project" value="UniProtKB-KW"/>
</dbReference>
<name>A0AA35W7Z7_GEOBA</name>
<dbReference type="AlphaFoldDB" id="A0AA35W7Z7"/>
<evidence type="ECO:0000256" key="4">
    <source>
        <dbReference type="ARBA" id="ARBA00022840"/>
    </source>
</evidence>
<dbReference type="SUPFAM" id="SSF52540">
    <property type="entry name" value="P-loop containing nucleoside triphosphate hydrolases"/>
    <property type="match status" value="1"/>
</dbReference>
<evidence type="ECO:0000313" key="8">
    <source>
        <dbReference type="EMBL" id="CAI8011513.1"/>
    </source>
</evidence>
<keyword evidence="5" id="KW-0238">DNA-binding</keyword>
<feature type="domain" description="UvrD-like helicase ATP-binding" evidence="7">
    <location>
        <begin position="5"/>
        <end position="164"/>
    </location>
</feature>
<dbReference type="PANTHER" id="PTHR11070:SF2">
    <property type="entry name" value="ATP-DEPENDENT DNA HELICASE SRS2"/>
    <property type="match status" value="1"/>
</dbReference>
<dbReference type="GO" id="GO:0016787">
    <property type="term" value="F:hydrolase activity"/>
    <property type="evidence" value="ECO:0007669"/>
    <property type="project" value="UniProtKB-UniRule"/>
</dbReference>
<dbReference type="Gene3D" id="3.40.50.300">
    <property type="entry name" value="P-loop containing nucleotide triphosphate hydrolases"/>
    <property type="match status" value="1"/>
</dbReference>
<protein>
    <submittedName>
        <fullName evidence="8">ATP-dependent DNA helicase PcrA</fullName>
    </submittedName>
</protein>
<keyword evidence="3 6" id="KW-0347">Helicase</keyword>
<dbReference type="InterPro" id="IPR014016">
    <property type="entry name" value="UvrD-like_ATP-bd"/>
</dbReference>
<feature type="binding site" evidence="6">
    <location>
        <begin position="26"/>
        <end position="33"/>
    </location>
    <ligand>
        <name>ATP</name>
        <dbReference type="ChEBI" id="CHEBI:30616"/>
    </ligand>
</feature>
<evidence type="ECO:0000256" key="3">
    <source>
        <dbReference type="ARBA" id="ARBA00022806"/>
    </source>
</evidence>
<dbReference type="InterPro" id="IPR027417">
    <property type="entry name" value="P-loop_NTPase"/>
</dbReference>
<evidence type="ECO:0000256" key="5">
    <source>
        <dbReference type="ARBA" id="ARBA00023125"/>
    </source>
</evidence>
<dbReference type="CDD" id="cd17932">
    <property type="entry name" value="DEXQc_UvrD"/>
    <property type="match status" value="1"/>
</dbReference>